<organism evidence="1 4">
    <name type="scientific">Aeromicrobium senzhongii</name>
    <dbReference type="NCBI Taxonomy" id="2663859"/>
    <lineage>
        <taxon>Bacteria</taxon>
        <taxon>Bacillati</taxon>
        <taxon>Actinomycetota</taxon>
        <taxon>Actinomycetes</taxon>
        <taxon>Propionibacteriales</taxon>
        <taxon>Nocardioidaceae</taxon>
        <taxon>Aeromicrobium</taxon>
    </lineage>
</organism>
<protein>
    <submittedName>
        <fullName evidence="1">2'-5' RNA ligase family protein</fullName>
    </submittedName>
</protein>
<dbReference type="Gene3D" id="3.90.1140.10">
    <property type="entry name" value="Cyclic phosphodiesterase"/>
    <property type="match status" value="1"/>
</dbReference>
<keyword evidence="1" id="KW-0436">Ligase</keyword>
<dbReference type="Pfam" id="PF13563">
    <property type="entry name" value="2_5_RNA_ligase2"/>
    <property type="match status" value="1"/>
</dbReference>
<reference evidence="1" key="1">
    <citation type="submission" date="2020-09" db="EMBL/GenBank/DDBJ databases">
        <title>Novel species in genus Aeromicrobium.</title>
        <authorList>
            <person name="Zhang G."/>
        </authorList>
    </citation>
    <scope>NUCLEOTIDE SEQUENCE</scope>
    <source>
        <strain evidence="1">Zg-636</strain>
    </source>
</reference>
<dbReference type="EMBL" id="CP060587">
    <property type="protein sequence ID" value="QNL96009.1"/>
    <property type="molecule type" value="Genomic_DNA"/>
</dbReference>
<keyword evidence="3" id="KW-1185">Reference proteome</keyword>
<evidence type="ECO:0000313" key="1">
    <source>
        <dbReference type="EMBL" id="MBC9226213.1"/>
    </source>
</evidence>
<dbReference type="InterPro" id="IPR050580">
    <property type="entry name" value="2H_phosphoesterase_YjcG-like"/>
</dbReference>
<gene>
    <name evidence="2" type="ORF">H9L21_12765</name>
    <name evidence="1" type="ORF">IBG24_07795</name>
</gene>
<dbReference type="PANTHER" id="PTHR40037:SF1">
    <property type="entry name" value="PHOSPHOESTERASE SAOUHSC_00951-RELATED"/>
    <property type="match status" value="1"/>
</dbReference>
<sequence>MADRIPSHITLAPPLVVDESGMGDLGEDLRELAEVFRPFTVSLLGTGTFRPISPVVFVAVSQGIAQIETLAEGVRKAIGAPDPEFPFHPHVTVAHNVPDEALDTALEDLVDFRCTFDVDAIHLYVDEPDTGWVPTSSFPLG</sequence>
<dbReference type="PANTHER" id="PTHR40037">
    <property type="entry name" value="PHOSPHOESTERASE YJCG-RELATED"/>
    <property type="match status" value="1"/>
</dbReference>
<proteinExistence type="predicted"/>
<dbReference type="InterPro" id="IPR009097">
    <property type="entry name" value="Cyclic_Pdiesterase"/>
</dbReference>
<evidence type="ECO:0000313" key="4">
    <source>
        <dbReference type="Proteomes" id="UP000620591"/>
    </source>
</evidence>
<name>A0A8I0EVN9_9ACTN</name>
<reference evidence="4" key="2">
    <citation type="submission" date="2022-11" db="EMBL/GenBank/DDBJ databases">
        <title>Novel species in genus Aeromicrobium.</title>
        <authorList>
            <person name="Zhang G."/>
        </authorList>
    </citation>
    <scope>NUCLEOTIDE SEQUENCE [LARGE SCALE GENOMIC DNA]</scope>
    <source>
        <strain evidence="2">Zg-629</strain>
        <strain evidence="3">zg-629</strain>
        <strain evidence="4">zg-636</strain>
    </source>
</reference>
<dbReference type="AlphaFoldDB" id="A0A8I0EVN9"/>
<accession>A0A8I0EVN9</accession>
<dbReference type="SUPFAM" id="SSF55144">
    <property type="entry name" value="LigT-like"/>
    <property type="match status" value="1"/>
</dbReference>
<dbReference type="GO" id="GO:0016874">
    <property type="term" value="F:ligase activity"/>
    <property type="evidence" value="ECO:0007669"/>
    <property type="project" value="UniProtKB-KW"/>
</dbReference>
<dbReference type="EMBL" id="JACTVM010000002">
    <property type="protein sequence ID" value="MBC9226213.1"/>
    <property type="molecule type" value="Genomic_DNA"/>
</dbReference>
<dbReference type="Proteomes" id="UP000620591">
    <property type="component" value="Unassembled WGS sequence"/>
</dbReference>
<evidence type="ECO:0000313" key="2">
    <source>
        <dbReference type="EMBL" id="QNL96009.1"/>
    </source>
</evidence>
<dbReference type="Proteomes" id="UP000515871">
    <property type="component" value="Chromosome"/>
</dbReference>
<evidence type="ECO:0000313" key="3">
    <source>
        <dbReference type="Proteomes" id="UP000515871"/>
    </source>
</evidence>